<feature type="region of interest" description="Disordered" evidence="1">
    <location>
        <begin position="25"/>
        <end position="102"/>
    </location>
</feature>
<gene>
    <name evidence="2" type="ORF">STCU_09915</name>
</gene>
<sequence>MGGSSSLTSSVLCGGQKNSTVTVLAKKKTSAEAQPGDPDDDCTVVPVEAQTNTSSEGAAPVTEGGGPLPAGVAASSLPPQTVAAAETTQEPSAAPRIQREPPAVRLSPLTEADDAASAPPPLHLCQTQVYSETPGDSATTQHVSRWLARPAALDARQLVGFQPLPPTSTALPRANSLRQERSGSFSDSLNSSIVEFFETNHRFYVKAHCKNPLVLSEGALTRSGEDGGVSPTVRGSTGSNQTPVASETNAPCVGGGEQPSPHKDGVGSAPGGLNAMNEDHSEESAGTALGPCAAS</sequence>
<feature type="region of interest" description="Disordered" evidence="1">
    <location>
        <begin position="163"/>
        <end position="186"/>
    </location>
</feature>
<evidence type="ECO:0000313" key="3">
    <source>
        <dbReference type="Proteomes" id="UP000015354"/>
    </source>
</evidence>
<organism evidence="2 3">
    <name type="scientific">Strigomonas culicis</name>
    <dbReference type="NCBI Taxonomy" id="28005"/>
    <lineage>
        <taxon>Eukaryota</taxon>
        <taxon>Discoba</taxon>
        <taxon>Euglenozoa</taxon>
        <taxon>Kinetoplastea</taxon>
        <taxon>Metakinetoplastina</taxon>
        <taxon>Trypanosomatida</taxon>
        <taxon>Trypanosomatidae</taxon>
        <taxon>Strigomonadinae</taxon>
        <taxon>Strigomonas</taxon>
    </lineage>
</organism>
<dbReference type="EMBL" id="ATMH01009923">
    <property type="protein sequence ID" value="EPY18433.1"/>
    <property type="molecule type" value="Genomic_DNA"/>
</dbReference>
<feature type="region of interest" description="Disordered" evidence="1">
    <location>
        <begin position="220"/>
        <end position="295"/>
    </location>
</feature>
<evidence type="ECO:0000313" key="2">
    <source>
        <dbReference type="EMBL" id="EPY18433.1"/>
    </source>
</evidence>
<reference evidence="2 3" key="1">
    <citation type="journal article" date="2013" name="PLoS ONE">
        <title>Predicting the Proteins of Angomonas deanei, Strigomonas culicis and Their Respective Endosymbionts Reveals New Aspects of the Trypanosomatidae Family.</title>
        <authorList>
            <person name="Motta M.C."/>
            <person name="Martins A.C."/>
            <person name="de Souza S.S."/>
            <person name="Catta-Preta C.M."/>
            <person name="Silva R."/>
            <person name="Klein C.C."/>
            <person name="de Almeida L.G."/>
            <person name="de Lima Cunha O."/>
            <person name="Ciapina L.P."/>
            <person name="Brocchi M."/>
            <person name="Colabardini A.C."/>
            <person name="de Araujo Lima B."/>
            <person name="Machado C.R."/>
            <person name="de Almeida Soares C.M."/>
            <person name="Probst C.M."/>
            <person name="de Menezes C.B."/>
            <person name="Thompson C.E."/>
            <person name="Bartholomeu D.C."/>
            <person name="Gradia D.F."/>
            <person name="Pavoni D.P."/>
            <person name="Grisard E.C."/>
            <person name="Fantinatti-Garboggini F."/>
            <person name="Marchini F.K."/>
            <person name="Rodrigues-Luiz G.F."/>
            <person name="Wagner G."/>
            <person name="Goldman G.H."/>
            <person name="Fietto J.L."/>
            <person name="Elias M.C."/>
            <person name="Goldman M.H."/>
            <person name="Sagot M.F."/>
            <person name="Pereira M."/>
            <person name="Stoco P.H."/>
            <person name="de Mendonca-Neto R.P."/>
            <person name="Teixeira S.M."/>
            <person name="Maciel T.E."/>
            <person name="de Oliveira Mendes T.A."/>
            <person name="Urmenyi T.P."/>
            <person name="de Souza W."/>
            <person name="Schenkman S."/>
            <person name="de Vasconcelos A.T."/>
        </authorList>
    </citation>
    <scope>NUCLEOTIDE SEQUENCE [LARGE SCALE GENOMIC DNA]</scope>
</reference>
<feature type="compositionally biased region" description="Polar residues" evidence="1">
    <location>
        <begin position="233"/>
        <end position="249"/>
    </location>
</feature>
<accession>S9TPP2</accession>
<protein>
    <submittedName>
        <fullName evidence="2">Uncharacterized protein</fullName>
    </submittedName>
</protein>
<name>S9TPP2_9TRYP</name>
<keyword evidence="3" id="KW-1185">Reference proteome</keyword>
<comment type="caution">
    <text evidence="2">The sequence shown here is derived from an EMBL/GenBank/DDBJ whole genome shotgun (WGS) entry which is preliminary data.</text>
</comment>
<dbReference type="Proteomes" id="UP000015354">
    <property type="component" value="Unassembled WGS sequence"/>
</dbReference>
<proteinExistence type="predicted"/>
<dbReference type="AlphaFoldDB" id="S9TPP2"/>
<evidence type="ECO:0000256" key="1">
    <source>
        <dbReference type="SAM" id="MobiDB-lite"/>
    </source>
</evidence>